<dbReference type="Proteomes" id="UP000034947">
    <property type="component" value="Unassembled WGS sequence"/>
</dbReference>
<evidence type="ECO:0008006" key="13">
    <source>
        <dbReference type="Google" id="ProtNLM"/>
    </source>
</evidence>
<dbReference type="OrthoDB" id="2162994at2759"/>
<dbReference type="GO" id="GO:0043565">
    <property type="term" value="F:sequence-specific DNA binding"/>
    <property type="evidence" value="ECO:0007669"/>
    <property type="project" value="InterPro"/>
</dbReference>
<dbReference type="CDD" id="cd00130">
    <property type="entry name" value="PAS"/>
    <property type="match status" value="1"/>
</dbReference>
<keyword evidence="2 6" id="KW-0863">Zinc-finger</keyword>
<keyword evidence="4" id="KW-0805">Transcription regulation</keyword>
<gene>
    <name evidence="11" type="ORF">AOCH_005653</name>
</gene>
<keyword evidence="7" id="KW-0175">Coiled coil</keyword>
<dbReference type="InterPro" id="IPR035965">
    <property type="entry name" value="PAS-like_dom_sf"/>
</dbReference>
<keyword evidence="1" id="KW-0479">Metal-binding</keyword>
<dbReference type="GO" id="GO:0008270">
    <property type="term" value="F:zinc ion binding"/>
    <property type="evidence" value="ECO:0007669"/>
    <property type="project" value="UniProtKB-KW"/>
</dbReference>
<evidence type="ECO:0000259" key="9">
    <source>
        <dbReference type="PROSITE" id="PS50112"/>
    </source>
</evidence>
<evidence type="ECO:0000256" key="1">
    <source>
        <dbReference type="ARBA" id="ARBA00022723"/>
    </source>
</evidence>
<evidence type="ECO:0000256" key="3">
    <source>
        <dbReference type="ARBA" id="ARBA00022833"/>
    </source>
</evidence>
<dbReference type="SUPFAM" id="SSF55785">
    <property type="entry name" value="PYP-like sensor domain (PAS domain)"/>
    <property type="match status" value="1"/>
</dbReference>
<dbReference type="PANTHER" id="PTHR47172:SF24">
    <property type="entry name" value="GATA ZINC FINGER DOMAIN-CONTAINING PROTEIN 14-RELATED"/>
    <property type="match status" value="1"/>
</dbReference>
<dbReference type="PROSITE" id="PS50114">
    <property type="entry name" value="GATA_ZN_FINGER_2"/>
    <property type="match status" value="1"/>
</dbReference>
<evidence type="ECO:0000313" key="11">
    <source>
        <dbReference type="EMBL" id="KKK19445.1"/>
    </source>
</evidence>
<dbReference type="CDD" id="cd00202">
    <property type="entry name" value="ZnF_GATA"/>
    <property type="match status" value="1"/>
</dbReference>
<feature type="domain" description="GATA-type" evidence="10">
    <location>
        <begin position="359"/>
        <end position="386"/>
    </location>
</feature>
<dbReference type="PROSITE" id="PS50112">
    <property type="entry name" value="PAS"/>
    <property type="match status" value="1"/>
</dbReference>
<accession>A0A0F8WP18</accession>
<reference evidence="11 12" key="1">
    <citation type="submission" date="2015-02" db="EMBL/GenBank/DDBJ databases">
        <title>Draft Genome Sequences of Two Closely-Related Aflatoxigenic Aspergillus Species Obtained from the Cote d'Ivoire.</title>
        <authorList>
            <person name="Moore G.G."/>
            <person name="Beltz S.B."/>
            <person name="Mack B.M."/>
        </authorList>
    </citation>
    <scope>NUCLEOTIDE SEQUENCE [LARGE SCALE GENOMIC DNA]</scope>
    <source>
        <strain evidence="11 12">SRRC1432</strain>
    </source>
</reference>
<organism evidence="11 12">
    <name type="scientific">Aspergillus ochraceoroseus</name>
    <dbReference type="NCBI Taxonomy" id="138278"/>
    <lineage>
        <taxon>Eukaryota</taxon>
        <taxon>Fungi</taxon>
        <taxon>Dikarya</taxon>
        <taxon>Ascomycota</taxon>
        <taxon>Pezizomycotina</taxon>
        <taxon>Eurotiomycetes</taxon>
        <taxon>Eurotiomycetidae</taxon>
        <taxon>Eurotiales</taxon>
        <taxon>Aspergillaceae</taxon>
        <taxon>Aspergillus</taxon>
        <taxon>Aspergillus subgen. Nidulantes</taxon>
    </lineage>
</organism>
<evidence type="ECO:0000256" key="2">
    <source>
        <dbReference type="ARBA" id="ARBA00022771"/>
    </source>
</evidence>
<feature type="compositionally biased region" description="Polar residues" evidence="8">
    <location>
        <begin position="244"/>
        <end position="263"/>
    </location>
</feature>
<evidence type="ECO:0000256" key="6">
    <source>
        <dbReference type="PROSITE-ProRule" id="PRU00094"/>
    </source>
</evidence>
<evidence type="ECO:0000256" key="4">
    <source>
        <dbReference type="ARBA" id="ARBA00023015"/>
    </source>
</evidence>
<comment type="caution">
    <text evidence="11">The sequence shown here is derived from an EMBL/GenBank/DDBJ whole genome shotgun (WGS) entry which is preliminary data.</text>
</comment>
<evidence type="ECO:0000259" key="10">
    <source>
        <dbReference type="PROSITE" id="PS50114"/>
    </source>
</evidence>
<dbReference type="InterPro" id="IPR013088">
    <property type="entry name" value="Znf_NHR/GATA"/>
</dbReference>
<evidence type="ECO:0000256" key="5">
    <source>
        <dbReference type="ARBA" id="ARBA00023163"/>
    </source>
</evidence>
<dbReference type="Gene3D" id="3.30.450.20">
    <property type="entry name" value="PAS domain"/>
    <property type="match status" value="1"/>
</dbReference>
<dbReference type="AlphaFoldDB" id="A0A0F8WP18"/>
<evidence type="ECO:0000313" key="12">
    <source>
        <dbReference type="Proteomes" id="UP000034947"/>
    </source>
</evidence>
<dbReference type="Pfam" id="PF00320">
    <property type="entry name" value="GATA"/>
    <property type="match status" value="1"/>
</dbReference>
<dbReference type="SUPFAM" id="SSF57716">
    <property type="entry name" value="Glucocorticoid receptor-like (DNA-binding domain)"/>
    <property type="match status" value="1"/>
</dbReference>
<evidence type="ECO:0000256" key="8">
    <source>
        <dbReference type="SAM" id="MobiDB-lite"/>
    </source>
</evidence>
<evidence type="ECO:0000256" key="7">
    <source>
        <dbReference type="SAM" id="Coils"/>
    </source>
</evidence>
<dbReference type="SMART" id="SM00091">
    <property type="entry name" value="PAS"/>
    <property type="match status" value="1"/>
</dbReference>
<dbReference type="PROSITE" id="PS00344">
    <property type="entry name" value="GATA_ZN_FINGER_1"/>
    <property type="match status" value="1"/>
</dbReference>
<keyword evidence="12" id="KW-1185">Reference proteome</keyword>
<dbReference type="VEuPathDB" id="FungiDB:P175DRAFT_0504313"/>
<dbReference type="Gene3D" id="3.30.50.10">
    <property type="entry name" value="Erythroid Transcription Factor GATA-1, subunit A"/>
    <property type="match status" value="1"/>
</dbReference>
<feature type="domain" description="PAS" evidence="9">
    <location>
        <begin position="68"/>
        <end position="133"/>
    </location>
</feature>
<dbReference type="GO" id="GO:0006355">
    <property type="term" value="P:regulation of DNA-templated transcription"/>
    <property type="evidence" value="ECO:0007669"/>
    <property type="project" value="InterPro"/>
</dbReference>
<sequence length="399" mass="44376">MDLAHRHHRVVQGTHIYGLQTEAASTPYEMAMETQRIPRTLGPSFGLQASTLNQSAAPSRSVEQPWPKRVLSEIRDLLLLLSPDGRVMYASPSCKFVTGFDSAHLEQNLLSRFIHDDDKAVFTRELEECMAVARPLRCHVRIYKFDNSSCLLEAHGHPHLTPINAAGNQRQLCHGVFVLFRPYPTRSSQLLDSFLEHKVENIRLKERIAQLKEEEEEDLNAAQQAKQASSTITSYPVAQTTHQVFAPSGPSNFASLRDTSTSGEENESSDTLDNVNEPDSQPLLDQAISRAVAQGEDMSHIDGIELMTGLFYGDGERSQGISTGIRHGRLIQCTGVPSNPTLIATDGERRKRLKGEYMCTDCGTADSPEWRKGPEGPKTLCNACGLRWAKKEKKRQDAP</sequence>
<dbReference type="InterPro" id="IPR000679">
    <property type="entry name" value="Znf_GATA"/>
</dbReference>
<dbReference type="PANTHER" id="PTHR47172">
    <property type="entry name" value="OS01G0976800 PROTEIN"/>
    <property type="match status" value="1"/>
</dbReference>
<feature type="region of interest" description="Disordered" evidence="8">
    <location>
        <begin position="244"/>
        <end position="280"/>
    </location>
</feature>
<dbReference type="InterPro" id="IPR000014">
    <property type="entry name" value="PAS"/>
</dbReference>
<proteinExistence type="predicted"/>
<protein>
    <recommendedName>
        <fullName evidence="13">GATA transcription factor LreB</fullName>
    </recommendedName>
</protein>
<keyword evidence="3" id="KW-0862">Zinc</keyword>
<name>A0A0F8WP18_9EURO</name>
<keyword evidence="5" id="KW-0804">Transcription</keyword>
<dbReference type="SMART" id="SM00401">
    <property type="entry name" value="ZnF_GATA"/>
    <property type="match status" value="1"/>
</dbReference>
<dbReference type="EMBL" id="JYKN01001661">
    <property type="protein sequence ID" value="KKK19445.1"/>
    <property type="molecule type" value="Genomic_DNA"/>
</dbReference>
<feature type="coiled-coil region" evidence="7">
    <location>
        <begin position="194"/>
        <end position="228"/>
    </location>
</feature>